<dbReference type="GO" id="GO:0005886">
    <property type="term" value="C:plasma membrane"/>
    <property type="evidence" value="ECO:0007669"/>
    <property type="project" value="UniProtKB-SubCell"/>
</dbReference>
<comment type="caution">
    <text evidence="8">The sequence shown here is derived from an EMBL/GenBank/DDBJ whole genome shotgun (WGS) entry which is preliminary data.</text>
</comment>
<name>A0A4V4HMD7_9ACTN</name>
<feature type="transmembrane region" description="Helical" evidence="6">
    <location>
        <begin position="312"/>
        <end position="336"/>
    </location>
</feature>
<evidence type="ECO:0000256" key="3">
    <source>
        <dbReference type="ARBA" id="ARBA00022692"/>
    </source>
</evidence>
<dbReference type="Pfam" id="PF02687">
    <property type="entry name" value="FtsX"/>
    <property type="match status" value="2"/>
</dbReference>
<reference evidence="8 9" key="1">
    <citation type="journal article" date="2018" name="Int. J. Syst. Evol. Microbiol.">
        <title>Glycomyces paridis sp. nov., isolated from the medicinal plant Paris polyphylla.</title>
        <authorList>
            <person name="Fang X.M."/>
            <person name="Bai J.L."/>
            <person name="Su J."/>
            <person name="Zhao L.L."/>
            <person name="Liu H.Y."/>
            <person name="Ma B.P."/>
            <person name="Zhang Y.Q."/>
            <person name="Yu L.Y."/>
        </authorList>
    </citation>
    <scope>NUCLEOTIDE SEQUENCE [LARGE SCALE GENOMIC DNA]</scope>
    <source>
        <strain evidence="8 9">CPCC 204357</strain>
    </source>
</reference>
<evidence type="ECO:0000256" key="4">
    <source>
        <dbReference type="ARBA" id="ARBA00022989"/>
    </source>
</evidence>
<dbReference type="EMBL" id="STGX01000025">
    <property type="protein sequence ID" value="THV21766.1"/>
    <property type="molecule type" value="Genomic_DNA"/>
</dbReference>
<keyword evidence="2" id="KW-1003">Cell membrane</keyword>
<proteinExistence type="predicted"/>
<feature type="transmembrane region" description="Helical" evidence="6">
    <location>
        <begin position="700"/>
        <end position="722"/>
    </location>
</feature>
<comment type="subcellular location">
    <subcellularLocation>
        <location evidence="1">Cell membrane</location>
        <topology evidence="1">Multi-pass membrane protein</topology>
    </subcellularLocation>
</comment>
<dbReference type="Proteomes" id="UP000305792">
    <property type="component" value="Unassembled WGS sequence"/>
</dbReference>
<protein>
    <submittedName>
        <fullName evidence="8">FtsX-like permease family protein</fullName>
    </submittedName>
</protein>
<keyword evidence="5 6" id="KW-0472">Membrane</keyword>
<dbReference type="PANTHER" id="PTHR30287:SF1">
    <property type="entry name" value="INNER MEMBRANE PROTEIN"/>
    <property type="match status" value="1"/>
</dbReference>
<feature type="transmembrane region" description="Helical" evidence="6">
    <location>
        <begin position="409"/>
        <end position="428"/>
    </location>
</feature>
<evidence type="ECO:0000256" key="6">
    <source>
        <dbReference type="SAM" id="Phobius"/>
    </source>
</evidence>
<evidence type="ECO:0000256" key="2">
    <source>
        <dbReference type="ARBA" id="ARBA00022475"/>
    </source>
</evidence>
<dbReference type="InterPro" id="IPR003838">
    <property type="entry name" value="ABC3_permease_C"/>
</dbReference>
<dbReference type="OrthoDB" id="3223244at2"/>
<evidence type="ECO:0000256" key="1">
    <source>
        <dbReference type="ARBA" id="ARBA00004651"/>
    </source>
</evidence>
<evidence type="ECO:0000259" key="7">
    <source>
        <dbReference type="Pfam" id="PF02687"/>
    </source>
</evidence>
<dbReference type="AlphaFoldDB" id="A0A4V4HMD7"/>
<organism evidence="8 9">
    <name type="scientific">Glycomyces paridis</name>
    <dbReference type="NCBI Taxonomy" id="2126555"/>
    <lineage>
        <taxon>Bacteria</taxon>
        <taxon>Bacillati</taxon>
        <taxon>Actinomycetota</taxon>
        <taxon>Actinomycetes</taxon>
        <taxon>Glycomycetales</taxon>
        <taxon>Glycomycetaceae</taxon>
        <taxon>Glycomyces</taxon>
    </lineage>
</organism>
<sequence length="826" mass="82523">MARRAPVDRLPSGRIGMAGPSLHMARRRLAGLVAVGLAVAGGAAMITVAAVLAETGLTSHVGPERLDGAEVLVAATQRHAVPEDVDVPLPERDAIDADLVEAVLAVPGVEAAAADVAFTARMPGGEPVEGHGWDTAALTGAAVDGDAPDGPGEIAFDAATAAAAGLDLGDPLTITTPGGDETFTVVGLTDAPGVHTDTATARGLAGLGEDETDLIAVRTAPGADPETVAGDLRAALPGLEVATGDARGDLERLENQAATGDLVAMAFAMGGTVTLLVGFITAGAIGVAVANQRRDLALLRAVGATPRQVRRLIAAQATAAAAIALVPGVAAGHLLAGAFTGFLTDSGMLPEGLPLARTPISVLAVAALLLLTVQVAARGAAMRASRLPATAAVAEARVEPKAPGRVRTLAGIALLLATGAQSLLPLAVPGESAFIAAVTATIVAVIGFAMAGPVIVGALTGRAARRLDDRTPAPMWLAVMNSRAFARRTAGAVAVLALAVGLTITQVFSQTTYTEVTAAEIAEGARADATVTGPVGPADLAELAATPGVEGAVGVAHTTVLRVTDDAGAAEPYAALAFTPGIEQVADLGSVEGDLGRGGTVAVAAASARLWGVEVGDRIELVLADGTRIEPEVGGTYERGFGFGSIVLAADLLERPRFYEAALVAGDPIAVADWAAGTGLAVEAGATVPREPSGMTPDQWISLMATLAMTGYVLLGTANGLVAATSRRRTEFAALRAVGATPRQVRAMVSREALLVAAVAVGAGLSFSGLPMAVLGLGFLGKPWPQGPLWVIPATVAVAVLLAWTATAIPARRALSGPPTAALAVD</sequence>
<dbReference type="PANTHER" id="PTHR30287">
    <property type="entry name" value="MEMBRANE COMPONENT OF PREDICTED ABC SUPERFAMILY METABOLITE UPTAKE TRANSPORTER"/>
    <property type="match status" value="1"/>
</dbReference>
<feature type="domain" description="ABC3 transporter permease C-terminal" evidence="7">
    <location>
        <begin position="269"/>
        <end position="387"/>
    </location>
</feature>
<feature type="transmembrane region" description="Helical" evidence="6">
    <location>
        <begin position="434"/>
        <end position="460"/>
    </location>
</feature>
<dbReference type="RefSeq" id="WP_136532329.1">
    <property type="nucleotide sequence ID" value="NZ_STGX01000025.1"/>
</dbReference>
<feature type="domain" description="ABC3 transporter permease C-terminal" evidence="7">
    <location>
        <begin position="712"/>
        <end position="819"/>
    </location>
</feature>
<evidence type="ECO:0000256" key="5">
    <source>
        <dbReference type="ARBA" id="ARBA00023136"/>
    </source>
</evidence>
<feature type="transmembrane region" description="Helical" evidence="6">
    <location>
        <begin position="262"/>
        <end position="291"/>
    </location>
</feature>
<gene>
    <name evidence="8" type="ORF">E9998_24255</name>
</gene>
<keyword evidence="9" id="KW-1185">Reference proteome</keyword>
<dbReference type="InterPro" id="IPR038766">
    <property type="entry name" value="Membrane_comp_ABC_pdt"/>
</dbReference>
<accession>A0A4V4HMD7</accession>
<feature type="transmembrane region" description="Helical" evidence="6">
    <location>
        <begin position="789"/>
        <end position="809"/>
    </location>
</feature>
<feature type="transmembrane region" description="Helical" evidence="6">
    <location>
        <begin position="490"/>
        <end position="508"/>
    </location>
</feature>
<feature type="transmembrane region" description="Helical" evidence="6">
    <location>
        <begin position="356"/>
        <end position="377"/>
    </location>
</feature>
<keyword evidence="3 6" id="KW-0812">Transmembrane</keyword>
<feature type="transmembrane region" description="Helical" evidence="6">
    <location>
        <begin position="753"/>
        <end position="777"/>
    </location>
</feature>
<evidence type="ECO:0000313" key="8">
    <source>
        <dbReference type="EMBL" id="THV21766.1"/>
    </source>
</evidence>
<keyword evidence="4 6" id="KW-1133">Transmembrane helix</keyword>
<evidence type="ECO:0000313" key="9">
    <source>
        <dbReference type="Proteomes" id="UP000305792"/>
    </source>
</evidence>